<reference evidence="18 19" key="1">
    <citation type="submission" date="2024-02" db="EMBL/GenBank/DDBJ databases">
        <authorList>
            <consortium name="ELIXIR-Norway"/>
            <consortium name="Elixir Norway"/>
        </authorList>
    </citation>
    <scope>NUCLEOTIDE SEQUENCE [LARGE SCALE GENOMIC DNA]</scope>
</reference>
<dbReference type="Pfam" id="PF22314">
    <property type="entry name" value="NPC1_MLD"/>
    <property type="match status" value="1"/>
</dbReference>
<dbReference type="Proteomes" id="UP001497444">
    <property type="component" value="Chromosome 2"/>
</dbReference>
<evidence type="ECO:0000256" key="10">
    <source>
        <dbReference type="ARBA" id="ARBA00023136"/>
    </source>
</evidence>
<dbReference type="NCBIfam" id="TIGR00917">
    <property type="entry name" value="2A060601"/>
    <property type="match status" value="1"/>
</dbReference>
<name>A0ABP0WS19_9BRYO</name>
<evidence type="ECO:0000256" key="2">
    <source>
        <dbReference type="ARBA" id="ARBA00005585"/>
    </source>
</evidence>
<feature type="transmembrane region" description="Helical" evidence="15">
    <location>
        <begin position="1111"/>
        <end position="1133"/>
    </location>
</feature>
<feature type="transmembrane region" description="Helical" evidence="15">
    <location>
        <begin position="293"/>
        <end position="313"/>
    </location>
</feature>
<organism evidence="18 19">
    <name type="scientific">Sphagnum jensenii</name>
    <dbReference type="NCBI Taxonomy" id="128206"/>
    <lineage>
        <taxon>Eukaryota</taxon>
        <taxon>Viridiplantae</taxon>
        <taxon>Streptophyta</taxon>
        <taxon>Embryophyta</taxon>
        <taxon>Bryophyta</taxon>
        <taxon>Sphagnophytina</taxon>
        <taxon>Sphagnopsida</taxon>
        <taxon>Sphagnales</taxon>
        <taxon>Sphagnaceae</taxon>
        <taxon>Sphagnum</taxon>
    </lineage>
</organism>
<protein>
    <recommendedName>
        <fullName evidence="17">SSD domain-containing protein</fullName>
    </recommendedName>
</protein>
<keyword evidence="13" id="KW-0325">Glycoprotein</keyword>
<feature type="chain" id="PRO_5045941480" description="SSD domain-containing protein" evidence="16">
    <location>
        <begin position="29"/>
        <end position="1313"/>
    </location>
</feature>
<keyword evidence="7 15" id="KW-1133">Transmembrane helix</keyword>
<evidence type="ECO:0000256" key="1">
    <source>
        <dbReference type="ARBA" id="ARBA00004127"/>
    </source>
</evidence>
<comment type="subcellular location">
    <subcellularLocation>
        <location evidence="1">Endomembrane system</location>
        <topology evidence="1">Multi-pass membrane protein</topology>
    </subcellularLocation>
</comment>
<evidence type="ECO:0000256" key="7">
    <source>
        <dbReference type="ARBA" id="ARBA00022989"/>
    </source>
</evidence>
<feature type="transmembrane region" description="Helical" evidence="15">
    <location>
        <begin position="695"/>
        <end position="719"/>
    </location>
</feature>
<comment type="similarity">
    <text evidence="2">Belongs to the patched family.</text>
</comment>
<keyword evidence="9" id="KW-0443">Lipid metabolism</keyword>
<dbReference type="InterPro" id="IPR000731">
    <property type="entry name" value="SSD"/>
</dbReference>
<dbReference type="PANTHER" id="PTHR45727:SF2">
    <property type="entry name" value="NPC INTRACELLULAR CHOLESTEROL TRANSPORTER 1"/>
    <property type="match status" value="1"/>
</dbReference>
<feature type="signal peptide" evidence="16">
    <location>
        <begin position="1"/>
        <end position="28"/>
    </location>
</feature>
<evidence type="ECO:0000256" key="13">
    <source>
        <dbReference type="ARBA" id="ARBA00023180"/>
    </source>
</evidence>
<evidence type="ECO:0000256" key="11">
    <source>
        <dbReference type="ARBA" id="ARBA00023157"/>
    </source>
</evidence>
<feature type="transmembrane region" description="Helical" evidence="15">
    <location>
        <begin position="633"/>
        <end position="652"/>
    </location>
</feature>
<keyword evidence="4" id="KW-0153">Cholesterol metabolism</keyword>
<accession>A0ABP0WS19</accession>
<keyword evidence="3" id="KW-0813">Transport</keyword>
<keyword evidence="5 15" id="KW-0812">Transmembrane</keyword>
<dbReference type="Pfam" id="PF12349">
    <property type="entry name" value="Sterol-sensing"/>
    <property type="match status" value="1"/>
</dbReference>
<keyword evidence="19" id="KW-1185">Reference proteome</keyword>
<feature type="transmembrane region" description="Helical" evidence="15">
    <location>
        <begin position="1087"/>
        <end position="1105"/>
    </location>
</feature>
<feature type="transmembrane region" description="Helical" evidence="15">
    <location>
        <begin position="384"/>
        <end position="405"/>
    </location>
</feature>
<dbReference type="Gene3D" id="1.20.1640.10">
    <property type="entry name" value="Multidrug efflux transporter AcrB transmembrane domain"/>
    <property type="match status" value="2"/>
</dbReference>
<keyword evidence="11" id="KW-1015">Disulfide bond</keyword>
<evidence type="ECO:0000256" key="16">
    <source>
        <dbReference type="SAM" id="SignalP"/>
    </source>
</evidence>
<feature type="transmembrane region" description="Helical" evidence="15">
    <location>
        <begin position="664"/>
        <end position="689"/>
    </location>
</feature>
<keyword evidence="12" id="KW-1207">Sterol metabolism</keyword>
<evidence type="ECO:0000256" key="4">
    <source>
        <dbReference type="ARBA" id="ARBA00022548"/>
    </source>
</evidence>
<dbReference type="InterPro" id="IPR032190">
    <property type="entry name" value="NPC1_N"/>
</dbReference>
<dbReference type="InterPro" id="IPR053956">
    <property type="entry name" value="NPC1_MLD"/>
</dbReference>
<keyword evidence="14" id="KW-0753">Steroid metabolism</keyword>
<dbReference type="InterPro" id="IPR004765">
    <property type="entry name" value="NPC1-like"/>
</dbReference>
<evidence type="ECO:0000256" key="6">
    <source>
        <dbReference type="ARBA" id="ARBA00022729"/>
    </source>
</evidence>
<evidence type="ECO:0000256" key="15">
    <source>
        <dbReference type="SAM" id="Phobius"/>
    </source>
</evidence>
<gene>
    <name evidence="18" type="ORF">CSSPJE1EN1_LOCUS13733</name>
</gene>
<dbReference type="PROSITE" id="PS50156">
    <property type="entry name" value="SSD"/>
    <property type="match status" value="1"/>
</dbReference>
<feature type="transmembrane region" description="Helical" evidence="15">
    <location>
        <begin position="1206"/>
        <end position="1231"/>
    </location>
</feature>
<keyword evidence="8" id="KW-0445">Lipid transport</keyword>
<feature type="transmembrane region" description="Helical" evidence="15">
    <location>
        <begin position="768"/>
        <end position="793"/>
    </location>
</feature>
<evidence type="ECO:0000256" key="12">
    <source>
        <dbReference type="ARBA" id="ARBA00023166"/>
    </source>
</evidence>
<feature type="transmembrane region" description="Helical" evidence="15">
    <location>
        <begin position="1167"/>
        <end position="1185"/>
    </location>
</feature>
<dbReference type="PANTHER" id="PTHR45727">
    <property type="entry name" value="NPC INTRACELLULAR CHOLESTEROL TRANSPORTER 1"/>
    <property type="match status" value="1"/>
</dbReference>
<evidence type="ECO:0000256" key="3">
    <source>
        <dbReference type="ARBA" id="ARBA00022448"/>
    </source>
</evidence>
<feature type="transmembrane region" description="Helical" evidence="15">
    <location>
        <begin position="1243"/>
        <end position="1263"/>
    </location>
</feature>
<dbReference type="Pfam" id="PF16414">
    <property type="entry name" value="NPC1_N"/>
    <property type="match status" value="1"/>
</dbReference>
<evidence type="ECO:0000256" key="5">
    <source>
        <dbReference type="ARBA" id="ARBA00022692"/>
    </source>
</evidence>
<evidence type="ECO:0000256" key="8">
    <source>
        <dbReference type="ARBA" id="ARBA00023055"/>
    </source>
</evidence>
<proteinExistence type="inferred from homology"/>
<evidence type="ECO:0000313" key="18">
    <source>
        <dbReference type="EMBL" id="CAK9268255.1"/>
    </source>
</evidence>
<dbReference type="InterPro" id="IPR053958">
    <property type="entry name" value="HMGCR/SNAP/NPC1-like_SSD"/>
</dbReference>
<dbReference type="SUPFAM" id="SSF82866">
    <property type="entry name" value="Multidrug efflux transporter AcrB transmembrane domain"/>
    <property type="match status" value="2"/>
</dbReference>
<evidence type="ECO:0000256" key="9">
    <source>
        <dbReference type="ARBA" id="ARBA00023098"/>
    </source>
</evidence>
<evidence type="ECO:0000256" key="14">
    <source>
        <dbReference type="ARBA" id="ARBA00023221"/>
    </source>
</evidence>
<keyword evidence="10 15" id="KW-0472">Membrane</keyword>
<evidence type="ECO:0000313" key="19">
    <source>
        <dbReference type="Proteomes" id="UP001497444"/>
    </source>
</evidence>
<feature type="transmembrane region" description="Helical" evidence="15">
    <location>
        <begin position="1140"/>
        <end position="1161"/>
    </location>
</feature>
<sequence>MAKSKCRSAVRFVFFFGLLFLQVGVSECAFHQMTVDHHHLGNLQFTEQHEKNVCAMYDICGSRTDGKVLNCPYPTPAVTPSEAFSLKVQSLCPRITGDVCCSEDQFDQLRTQVQQAVPFLTGCPACLRNFLNMFCELSCSPDQSLIINVTATHTDTDVETIKAIDFFVTEEFGSRFYDSCKDVKFAAMNTRALDFVGGGARNYTEWFTFIGREAGLYEPGSPFALNFKTSLEEGSPMEPVDIPVAACDDSSLGCSCGDCPGASICADISPPPPPPSEGCFVKIADYQVSCLKVTMLILYIFVLFAIFGWWWTFHKPEDSGELGLDEPLVSVPEDTELEAPDSSDEIRVAEEIGGARKQAENPPYMEAFLSNQFRVQGEWIAQNALAVLAVALIIAVVLCLGLFGLTVETRPEKLWVAPGSQAAEEKEFFDTHLAPFYRIEQLILATLPAEGQTVAPSIVTDENLLLMFEMQEKIDHLQGNYSGELIGLQDICLKPLGTPCATQSVLQYFKMDPDLFDEYEGATHAEFCFEHYSSSEACLSAFGGPVDPTTILGGFSGNNYSQATTLVVTYPVVNSVSENGNAAAVAWERAFINLVKEELVGMAEAQHLTLAYSSESSIEAELKRESTADIPTIAISYLVMFVYISLTLGDYRPDIAPFYVTSKVLLGLSGVVIVALSVLGSMGICSMFGVKSTLIIVEVIPFLVLAVGVDNMCILVNALKRQDPNLLLEGRMGLALAEVGPSITLASLAEVTAFAVGTFTPMPACQVFSMFAAVAVLLDYLLQITAFVALLTLDFRRTESGRVDCLPCIPVGSDDPDEQSAGKIMIFCRYHAPILEIPEVKALVLAIFFGLLFTNITLLPQLSPGLEQKIVLPRDSYLQGYFDNITEYLRVGPPVYFVVKDYNYSITSNHTNLLCSISQCDPSSLLNEVSRAATTPDTSFVARPAASWLDDFLVWLSPNAFGCCRKFSDGEYCPPDDQPPCCPEGEDYCGLSDTCSNCTTCFLQTDLLQGRPSTMQFQEKLPWFLKAVPSADCAKGGHGAYSTSLDLNGYESGIIKASEFRSYHTPLNKQNDFVDALRAAKDFTKRISQSLGITVFPYSVFYIYFEQYLNIVKTTTVSLALALAAVFVVCLITTSSIWTAAIIVSVISMIIVDLLGLMVVWDIQLNAVSVVNLVMSVGIAVEFCVHITHAFTMTTGHRAVRATKALLTMGASVFSGITLTKFAGVLVLYFSRSEIFEVYYFRMYLGLVVLGALHGLVFLPVWLSLVGPRSMVLDAYIVNGEPVYYDDDHDHHFNIGLGIVKAESPISSPPARD</sequence>
<keyword evidence="6 16" id="KW-0732">Signal</keyword>
<feature type="domain" description="SSD" evidence="17">
    <location>
        <begin position="629"/>
        <end position="793"/>
    </location>
</feature>
<dbReference type="EMBL" id="OZ020097">
    <property type="protein sequence ID" value="CAK9268255.1"/>
    <property type="molecule type" value="Genomic_DNA"/>
</dbReference>
<evidence type="ECO:0000259" key="17">
    <source>
        <dbReference type="PROSITE" id="PS50156"/>
    </source>
</evidence>